<evidence type="ECO:0000313" key="1">
    <source>
        <dbReference type="EMBL" id="VFB13527.1"/>
    </source>
</evidence>
<dbReference type="EMBL" id="CAACYH010000004">
    <property type="protein sequence ID" value="VFB13527.1"/>
    <property type="molecule type" value="Genomic_DNA"/>
</dbReference>
<gene>
    <name evidence="1" type="ORF">NCTC7812_01053</name>
</gene>
<reference evidence="1 2" key="1">
    <citation type="submission" date="2019-02" db="EMBL/GenBank/DDBJ databases">
        <authorList>
            <consortium name="Pathogen Informatics"/>
        </authorList>
    </citation>
    <scope>NUCLEOTIDE SEQUENCE [LARGE SCALE GENOMIC DNA]</scope>
    <source>
        <strain evidence="1 2">3012STDY7078512</strain>
    </source>
</reference>
<sequence length="95" mass="10891">MVSLISSEEQSFFTARPQRFRPSAFPGFDVAKLEADKRKCKKTASTTENVKAMITNTLKNRTLYNEKMAGGAKKEVWNRNIYKTKRKSLIMNRGV</sequence>
<dbReference type="AlphaFoldDB" id="A0A449I2I3"/>
<accession>A0A449I2I3</accession>
<organism evidence="1 2">
    <name type="scientific">Prevotella heparinolytica</name>
    <dbReference type="NCBI Taxonomy" id="28113"/>
    <lineage>
        <taxon>Bacteria</taxon>
        <taxon>Pseudomonadati</taxon>
        <taxon>Bacteroidota</taxon>
        <taxon>Bacteroidia</taxon>
        <taxon>Bacteroidales</taxon>
        <taxon>Bacteroidaceae</taxon>
        <taxon>Bacteroides</taxon>
    </lineage>
</organism>
<name>A0A449I2I3_9BACE</name>
<evidence type="ECO:0000313" key="2">
    <source>
        <dbReference type="Proteomes" id="UP000396835"/>
    </source>
</evidence>
<proteinExistence type="predicted"/>
<dbReference type="Proteomes" id="UP000396835">
    <property type="component" value="Unassembled WGS sequence"/>
</dbReference>
<protein>
    <submittedName>
        <fullName evidence="1">Uncharacterized protein</fullName>
    </submittedName>
</protein>